<gene>
    <name evidence="3" type="ORF">H6G81_33510</name>
</gene>
<dbReference type="Gene3D" id="3.40.50.300">
    <property type="entry name" value="P-loop containing nucleotide triphosphate hydrolases"/>
    <property type="match status" value="1"/>
</dbReference>
<dbReference type="InterPro" id="IPR001387">
    <property type="entry name" value="Cro/C1-type_HTH"/>
</dbReference>
<proteinExistence type="predicted"/>
<evidence type="ECO:0000259" key="2">
    <source>
        <dbReference type="PROSITE" id="PS50943"/>
    </source>
</evidence>
<dbReference type="CDD" id="cd00093">
    <property type="entry name" value="HTH_XRE"/>
    <property type="match status" value="1"/>
</dbReference>
<dbReference type="RefSeq" id="WP_029638376.1">
    <property type="nucleotide sequence ID" value="NZ_JACJTA010000142.1"/>
</dbReference>
<dbReference type="InterPro" id="IPR010982">
    <property type="entry name" value="Lambda_DNA-bd_dom_sf"/>
</dbReference>
<keyword evidence="4" id="KW-1185">Reference proteome</keyword>
<dbReference type="SUPFAM" id="SSF52540">
    <property type="entry name" value="P-loop containing nucleoside triphosphate hydrolases"/>
    <property type="match status" value="1"/>
</dbReference>
<dbReference type="Pfam" id="PF14516">
    <property type="entry name" value="AAA_35"/>
    <property type="match status" value="1"/>
</dbReference>
<reference evidence="3 4" key="1">
    <citation type="journal article" date="2020" name="ISME J.">
        <title>Comparative genomics reveals insights into cyanobacterial evolution and habitat adaptation.</title>
        <authorList>
            <person name="Chen M.Y."/>
            <person name="Teng W.K."/>
            <person name="Zhao L."/>
            <person name="Hu C.X."/>
            <person name="Zhou Y.K."/>
            <person name="Han B.P."/>
            <person name="Song L.R."/>
            <person name="Shu W.S."/>
        </authorList>
    </citation>
    <scope>NUCLEOTIDE SEQUENCE [LARGE SCALE GENOMIC DNA]</scope>
    <source>
        <strain evidence="3 4">FACHB-248</strain>
    </source>
</reference>
<evidence type="ECO:0000313" key="4">
    <source>
        <dbReference type="Proteomes" id="UP000660380"/>
    </source>
</evidence>
<dbReference type="InterPro" id="IPR027417">
    <property type="entry name" value="P-loop_NTPase"/>
</dbReference>
<dbReference type="EMBL" id="JACJTA010000142">
    <property type="protein sequence ID" value="MBD2609290.1"/>
    <property type="molecule type" value="Genomic_DNA"/>
</dbReference>
<name>A0ABR8H225_9CYAN</name>
<dbReference type="SUPFAM" id="SSF47413">
    <property type="entry name" value="lambda repressor-like DNA-binding domains"/>
    <property type="match status" value="1"/>
</dbReference>
<dbReference type="Proteomes" id="UP000660380">
    <property type="component" value="Unassembled WGS sequence"/>
</dbReference>
<accession>A0ABR8H225</accession>
<sequence length="447" mass="51052">MPRSVAVRKECQQKVIDRLDGQYLSQQDLADHLEISQGTVSKFINLQPVDRPIFIKICAALGIEDWRSIAAPPMRKQADEAENDDFEELTTAPTPAPSPSNYLEYPEGLIALTSSFYVERPPVEKYCFEEIRKPASLICIKAPQKMGKSSLLMRIIQEAKNQGDATVVINFELGEKEFFSNLSTFLRWVCDRIILELSKENPALGAELLNKLDAHWKFAQSFGAKVAVKDYFERYLLPQLKQPLTLALEEVEILFEYPGIYKDFFGLLRIMHQEGSQQEIWQKLRLVIVHSTEAYIPMNINQSPFNVGLPVELPEFTPEQALDLAKRHQLQWSDTEVQQLRAMIGGHPFLVRLALYKIAYQKVSLTHLLETAPTTTGIYSNHLRHLGLILTQQSELGTAMKEVVNATSSAKFSDAVRYKLKALGLVNLFNDEVKPRNELYRQYFQNF</sequence>
<dbReference type="PROSITE" id="PS50943">
    <property type="entry name" value="HTH_CROC1"/>
    <property type="match status" value="1"/>
</dbReference>
<feature type="domain" description="HTH cro/C1-type" evidence="2">
    <location>
        <begin position="24"/>
        <end position="69"/>
    </location>
</feature>
<organism evidence="3 4">
    <name type="scientific">Scytonema hofmannii FACHB-248</name>
    <dbReference type="NCBI Taxonomy" id="1842502"/>
    <lineage>
        <taxon>Bacteria</taxon>
        <taxon>Bacillati</taxon>
        <taxon>Cyanobacteriota</taxon>
        <taxon>Cyanophyceae</taxon>
        <taxon>Nostocales</taxon>
        <taxon>Scytonemataceae</taxon>
        <taxon>Scytonema</taxon>
    </lineage>
</organism>
<feature type="region of interest" description="Disordered" evidence="1">
    <location>
        <begin position="74"/>
        <end position="101"/>
    </location>
</feature>
<protein>
    <submittedName>
        <fullName evidence="3">AAA-like domain-containing protein</fullName>
    </submittedName>
</protein>
<comment type="caution">
    <text evidence="3">The sequence shown here is derived from an EMBL/GenBank/DDBJ whole genome shotgun (WGS) entry which is preliminary data.</text>
</comment>
<evidence type="ECO:0000313" key="3">
    <source>
        <dbReference type="EMBL" id="MBD2609290.1"/>
    </source>
</evidence>
<evidence type="ECO:0000256" key="1">
    <source>
        <dbReference type="SAM" id="MobiDB-lite"/>
    </source>
</evidence>